<dbReference type="InterPro" id="IPR002104">
    <property type="entry name" value="Integrase_catalytic"/>
</dbReference>
<name>A0ABW5DPV7_9PROT</name>
<protein>
    <submittedName>
        <fullName evidence="3">Site-specific integrase</fullName>
    </submittedName>
</protein>
<dbReference type="InterPro" id="IPR011010">
    <property type="entry name" value="DNA_brk_join_enz"/>
</dbReference>
<evidence type="ECO:0000313" key="3">
    <source>
        <dbReference type="EMBL" id="MFD2262593.1"/>
    </source>
</evidence>
<comment type="caution">
    <text evidence="3">The sequence shown here is derived from an EMBL/GenBank/DDBJ whole genome shotgun (WGS) entry which is preliminary data.</text>
</comment>
<evidence type="ECO:0000259" key="2">
    <source>
        <dbReference type="PROSITE" id="PS51898"/>
    </source>
</evidence>
<dbReference type="Gene3D" id="1.10.443.10">
    <property type="entry name" value="Intergrase catalytic core"/>
    <property type="match status" value="1"/>
</dbReference>
<keyword evidence="1" id="KW-0233">DNA recombination</keyword>
<evidence type="ECO:0000256" key="1">
    <source>
        <dbReference type="ARBA" id="ARBA00023172"/>
    </source>
</evidence>
<dbReference type="InterPro" id="IPR013762">
    <property type="entry name" value="Integrase-like_cat_sf"/>
</dbReference>
<keyword evidence="4" id="KW-1185">Reference proteome</keyword>
<dbReference type="RefSeq" id="WP_379875551.1">
    <property type="nucleotide sequence ID" value="NZ_JBHUIP010000004.1"/>
</dbReference>
<proteinExistence type="predicted"/>
<sequence length="525" mass="59051">MSEYARKQAFAENLTSKIIYDRSGLPVDISSHVWILNDPTFPMRINWRDISIPSTGILEATRQYFIHLIKMYSVGEIKGNWGALQSLWPTQVFREACESGEDIPYAAISEVRASFGKHEAYRLHYIRKWYNWCLDQGLPGFSTEVALQADELVIGGNTKGEAVRSADPNEGPLTDPEIVALQNALRAARVTNRLSLKEQVALWLCIAFGSNTGPLTLLRDEDFEKLTTDNAEGVVYQIRIPRHKKGDTTSRAQFRTRRLNAEIGALVEALVLENKKETREMEYCAYAAPLFRRSKPREDISDSSPLREFRYHYSAPLFAKEVIKQAAEQLRVISPRTGKPLHVSPRRLRYTFATRLVREGASQVVVADALDHTDLQNVQVYFDLKSDIVEKLDAAMALELGPLAQAFMGEVIKTEAQAKRAGERGSRVYFADRKTDVFDPVGSCGSFSFCGLTAPIACYTCPRFQAWIDGPHDKALQGLITLREDRVAQGYDAKFISIHDNTILAIADVIDRIDTIRSKDQSHAS</sequence>
<dbReference type="InterPro" id="IPR048120">
    <property type="entry name" value="Integrase-like"/>
</dbReference>
<reference evidence="4" key="1">
    <citation type="journal article" date="2019" name="Int. J. Syst. Evol. Microbiol.">
        <title>The Global Catalogue of Microorganisms (GCM) 10K type strain sequencing project: providing services to taxonomists for standard genome sequencing and annotation.</title>
        <authorList>
            <consortium name="The Broad Institute Genomics Platform"/>
            <consortium name="The Broad Institute Genome Sequencing Center for Infectious Disease"/>
            <person name="Wu L."/>
            <person name="Ma J."/>
        </authorList>
    </citation>
    <scope>NUCLEOTIDE SEQUENCE [LARGE SCALE GENOMIC DNA]</scope>
    <source>
        <strain evidence="4">CGMCC 1.19062</strain>
    </source>
</reference>
<evidence type="ECO:0000313" key="4">
    <source>
        <dbReference type="Proteomes" id="UP001597295"/>
    </source>
</evidence>
<dbReference type="NCBIfam" id="NF041502">
    <property type="entry name" value="integrase_1"/>
    <property type="match status" value="1"/>
</dbReference>
<dbReference type="EMBL" id="JBHUIP010000004">
    <property type="protein sequence ID" value="MFD2262593.1"/>
    <property type="molecule type" value="Genomic_DNA"/>
</dbReference>
<dbReference type="SUPFAM" id="SSF56349">
    <property type="entry name" value="DNA breaking-rejoining enzymes"/>
    <property type="match status" value="1"/>
</dbReference>
<dbReference type="Pfam" id="PF00589">
    <property type="entry name" value="Phage_integrase"/>
    <property type="match status" value="1"/>
</dbReference>
<gene>
    <name evidence="3" type="ORF">ACFSM5_06815</name>
</gene>
<organism evidence="3 4">
    <name type="scientific">Lacibacterium aquatile</name>
    <dbReference type="NCBI Taxonomy" id="1168082"/>
    <lineage>
        <taxon>Bacteria</taxon>
        <taxon>Pseudomonadati</taxon>
        <taxon>Pseudomonadota</taxon>
        <taxon>Alphaproteobacteria</taxon>
        <taxon>Rhodospirillales</taxon>
        <taxon>Rhodospirillaceae</taxon>
    </lineage>
</organism>
<accession>A0ABW5DPV7</accession>
<feature type="domain" description="Tyr recombinase" evidence="2">
    <location>
        <begin position="168"/>
        <end position="396"/>
    </location>
</feature>
<dbReference type="Proteomes" id="UP001597295">
    <property type="component" value="Unassembled WGS sequence"/>
</dbReference>
<dbReference type="PROSITE" id="PS51898">
    <property type="entry name" value="TYR_RECOMBINASE"/>
    <property type="match status" value="1"/>
</dbReference>